<dbReference type="CDD" id="cd15517">
    <property type="entry name" value="PHD_TCF19_like"/>
    <property type="match status" value="1"/>
</dbReference>
<name>A0AAU9TSJ9_EUPED</name>
<dbReference type="InterPro" id="IPR004875">
    <property type="entry name" value="DDE_SF_endonuclease_dom"/>
</dbReference>
<evidence type="ECO:0000313" key="4">
    <source>
        <dbReference type="Proteomes" id="UP001153954"/>
    </source>
</evidence>
<dbReference type="Pfam" id="PF03184">
    <property type="entry name" value="DDE_1"/>
    <property type="match status" value="1"/>
</dbReference>
<proteinExistence type="predicted"/>
<keyword evidence="4" id="KW-1185">Reference proteome</keyword>
<dbReference type="GO" id="GO:0003677">
    <property type="term" value="F:DNA binding"/>
    <property type="evidence" value="ECO:0007669"/>
    <property type="project" value="InterPro"/>
</dbReference>
<reference evidence="3" key="1">
    <citation type="submission" date="2022-03" db="EMBL/GenBank/DDBJ databases">
        <authorList>
            <person name="Tunstrom K."/>
        </authorList>
    </citation>
    <scope>NUCLEOTIDE SEQUENCE</scope>
</reference>
<feature type="domain" description="HTH psq-type" evidence="2">
    <location>
        <begin position="18"/>
        <end position="55"/>
    </location>
</feature>
<evidence type="ECO:0000313" key="3">
    <source>
        <dbReference type="EMBL" id="CAH2089142.1"/>
    </source>
</evidence>
<dbReference type="EMBL" id="CAKOGL010000008">
    <property type="protein sequence ID" value="CAH2089142.1"/>
    <property type="molecule type" value="Genomic_DNA"/>
</dbReference>
<gene>
    <name evidence="3" type="ORF">EEDITHA_LOCUS5228</name>
</gene>
<evidence type="ECO:0000259" key="2">
    <source>
        <dbReference type="Pfam" id="PF05225"/>
    </source>
</evidence>
<dbReference type="GO" id="GO:0005634">
    <property type="term" value="C:nucleus"/>
    <property type="evidence" value="ECO:0007669"/>
    <property type="project" value="TreeGrafter"/>
</dbReference>
<accession>A0AAU9TSJ9</accession>
<dbReference type="PANTHER" id="PTHR19303:SF74">
    <property type="entry name" value="POGO TRANSPOSABLE ELEMENT WITH KRAB DOMAIN"/>
    <property type="match status" value="1"/>
</dbReference>
<dbReference type="InterPro" id="IPR007889">
    <property type="entry name" value="HTH_Psq"/>
</dbReference>
<feature type="domain" description="DDE-1" evidence="1">
    <location>
        <begin position="220"/>
        <end position="384"/>
    </location>
</feature>
<comment type="caution">
    <text evidence="3">The sequence shown here is derived from an EMBL/GenBank/DDBJ whole genome shotgun (WGS) entry which is preliminary data.</text>
</comment>
<dbReference type="Proteomes" id="UP001153954">
    <property type="component" value="Unassembled WGS sequence"/>
</dbReference>
<dbReference type="Gene3D" id="3.30.420.10">
    <property type="entry name" value="Ribonuclease H-like superfamily/Ribonuclease H"/>
    <property type="match status" value="1"/>
</dbReference>
<dbReference type="PANTHER" id="PTHR19303">
    <property type="entry name" value="TRANSPOSON"/>
    <property type="match status" value="1"/>
</dbReference>
<evidence type="ECO:0000259" key="1">
    <source>
        <dbReference type="Pfam" id="PF03184"/>
    </source>
</evidence>
<dbReference type="InterPro" id="IPR050863">
    <property type="entry name" value="CenT-Element_Derived"/>
</dbReference>
<dbReference type="AlphaFoldDB" id="A0AAU9TSJ9"/>
<evidence type="ECO:0008006" key="5">
    <source>
        <dbReference type="Google" id="ProtNLM"/>
    </source>
</evidence>
<organism evidence="3 4">
    <name type="scientific">Euphydryas editha</name>
    <name type="common">Edith's checkerspot</name>
    <dbReference type="NCBI Taxonomy" id="104508"/>
    <lineage>
        <taxon>Eukaryota</taxon>
        <taxon>Metazoa</taxon>
        <taxon>Ecdysozoa</taxon>
        <taxon>Arthropoda</taxon>
        <taxon>Hexapoda</taxon>
        <taxon>Insecta</taxon>
        <taxon>Pterygota</taxon>
        <taxon>Neoptera</taxon>
        <taxon>Endopterygota</taxon>
        <taxon>Lepidoptera</taxon>
        <taxon>Glossata</taxon>
        <taxon>Ditrysia</taxon>
        <taxon>Papilionoidea</taxon>
        <taxon>Nymphalidae</taxon>
        <taxon>Nymphalinae</taxon>
        <taxon>Euphydryas</taxon>
    </lineage>
</organism>
<sequence>MPRSKNKVTRPKPIQENVKNAIEMVIQKRLTIRKAAEKFNVSKSLIGRYVKLNKEKENVEVVYRPQNAVKRVFSDEEERQLVEYCLKASKFHYGICKDDFLKLAFEYAIILKKTYPSSWDTNKKAGKTFYAYFIKRHQNLSLRKPEPTSLARATAFNKANINLFFDKYKELLLKYNFTSERIYNVDESGISTVHTPMKVLASKGAKQVGNITSAERGNNVTIIACVNALGNSVPPCMIFPRVHFKSHMTNGAPPETLGMATPSGWSNSDKFEDFLQHFIKHVRPTNDNKVLLIMDNHESHISIKSIELAKKNGIVMFTFPPHTSHKLQPLDRTVFGPLKKYYNKACNDWLLQHPGTPLTIYNVAECFGTAFPLAFTPSNIQNGFKISGIWPFNDNIFSEDEFLSSYVTDRPFVDADSVAHTRLDMADTEPNIGLSGTSQAANIGQQNVNNQVHIESPAPSTFTGTIETNQHIPTSPEVIRPFLKAPPRKNNTNRNRKGKTRVLTDTPEKQELELLAAKKRKKEVNKKAKSVKKRVFKKKVEVSSSEDETDVILESDDSCDDVQEVNNCVGCGENYFTTSSTEDWIQCVTCRFWVHEDCTFFENYCQKCGIKSKDN</sequence>
<protein>
    <recommendedName>
        <fullName evidence="5">DDE-1 domain-containing protein</fullName>
    </recommendedName>
</protein>
<dbReference type="Pfam" id="PF05225">
    <property type="entry name" value="HTH_psq"/>
    <property type="match status" value="1"/>
</dbReference>
<dbReference type="InterPro" id="IPR036397">
    <property type="entry name" value="RNaseH_sf"/>
</dbReference>